<keyword evidence="3" id="KW-0677">Repeat</keyword>
<evidence type="ECO:0000256" key="3">
    <source>
        <dbReference type="ARBA" id="ARBA00022737"/>
    </source>
</evidence>
<dbReference type="SUPFAM" id="SSF52047">
    <property type="entry name" value="RNI-like"/>
    <property type="match status" value="1"/>
</dbReference>
<evidence type="ECO:0000256" key="2">
    <source>
        <dbReference type="ARBA" id="ARBA00022614"/>
    </source>
</evidence>
<organism evidence="5 6">
    <name type="scientific">Citrus x changshan-huyou</name>
    <dbReference type="NCBI Taxonomy" id="2935761"/>
    <lineage>
        <taxon>Eukaryota</taxon>
        <taxon>Viridiplantae</taxon>
        <taxon>Streptophyta</taxon>
        <taxon>Embryophyta</taxon>
        <taxon>Tracheophyta</taxon>
        <taxon>Spermatophyta</taxon>
        <taxon>Magnoliopsida</taxon>
        <taxon>eudicotyledons</taxon>
        <taxon>Gunneridae</taxon>
        <taxon>Pentapetalae</taxon>
        <taxon>rosids</taxon>
        <taxon>malvids</taxon>
        <taxon>Sapindales</taxon>
        <taxon>Rutaceae</taxon>
        <taxon>Aurantioideae</taxon>
        <taxon>Citrus</taxon>
    </lineage>
</organism>
<keyword evidence="6" id="KW-1185">Reference proteome</keyword>
<reference evidence="5 6" key="1">
    <citation type="submission" date="2024-05" db="EMBL/GenBank/DDBJ databases">
        <title>Haplotype-resolved chromosome-level genome assembly of Huyou (Citrus changshanensis).</title>
        <authorList>
            <person name="Miao C."/>
            <person name="Chen W."/>
            <person name="Wu Y."/>
            <person name="Wang L."/>
            <person name="Zhao S."/>
            <person name="Grierson D."/>
            <person name="Xu C."/>
            <person name="Chen K."/>
        </authorList>
    </citation>
    <scope>NUCLEOTIDE SEQUENCE [LARGE SCALE GENOMIC DNA]</scope>
    <source>
        <strain evidence="5">01-14</strain>
        <tissue evidence="5">Leaf</tissue>
    </source>
</reference>
<sequence length="529" mass="59231">MGYLTGLLCAVHLKFGGGENERESGNNGGRSETREMSFQNELHACKTVKWRLEVKPGYPGIHTPTLKLANSSFYGKESWLALCKLGFKAPLYTEYLSCHVAYPFWLTSFYRFYDSSGHYMHVRGVSHLLETWRALESGSGYLCSSCWVGGWGPLSLGQCPSLLAEAETFLMGICSVDSLTSASPGTSSYAGYPLLRGGTSTYTGYLKSCRAPWVVEDTSDCAEIIPLAREDPMDLTLPIAMHVKLTNLHLQLFLWSKQKTLIKPNYMVAQDVTYMDTKHAWKQRELLCWKSRASSHQPVMLDMMTKFFLHDLMMMECRLIVVTIGRELSATPPPDGNSYAFEAYDSLGSLRQLKILNLGGNFLNDSILPYLNTLTSLTTLNLRSNNIEGSRIKQGGWQFPNLVAPKQHKIKYLSLVNNSLSGILHLLPNAKHDMLRHLDISNNNFAGKLPRNMGIVLRKLIYLDMSKNIFEGDIPYSIAYQGFYIDSIATTFHNSALNLQPPTEPHASINQTVEAELCGSLIRKKCSSN</sequence>
<dbReference type="Pfam" id="PF00560">
    <property type="entry name" value="LRR_1"/>
    <property type="match status" value="1"/>
</dbReference>
<dbReference type="InterPro" id="IPR032675">
    <property type="entry name" value="LRR_dom_sf"/>
</dbReference>
<comment type="similarity">
    <text evidence="1">Belongs to the RLP family.</text>
</comment>
<dbReference type="PANTHER" id="PTHR48062">
    <property type="entry name" value="RECEPTOR-LIKE PROTEIN 14"/>
    <property type="match status" value="1"/>
</dbReference>
<dbReference type="PANTHER" id="PTHR48062:SF63">
    <property type="entry name" value="RECEPTOR-LIKE PROTEIN 1"/>
    <property type="match status" value="1"/>
</dbReference>
<dbReference type="AlphaFoldDB" id="A0AAP0N1I8"/>
<dbReference type="Gene3D" id="3.80.10.10">
    <property type="entry name" value="Ribonuclease Inhibitor"/>
    <property type="match status" value="1"/>
</dbReference>
<dbReference type="EMBL" id="JBCGBO010000001">
    <property type="protein sequence ID" value="KAK9229477.1"/>
    <property type="molecule type" value="Genomic_DNA"/>
</dbReference>
<keyword evidence="4" id="KW-0675">Receptor</keyword>
<evidence type="ECO:0000313" key="6">
    <source>
        <dbReference type="Proteomes" id="UP001428341"/>
    </source>
</evidence>
<evidence type="ECO:0000256" key="4">
    <source>
        <dbReference type="ARBA" id="ARBA00023170"/>
    </source>
</evidence>
<dbReference type="Proteomes" id="UP001428341">
    <property type="component" value="Unassembled WGS sequence"/>
</dbReference>
<keyword evidence="2" id="KW-0433">Leucine-rich repeat</keyword>
<comment type="caution">
    <text evidence="5">The sequence shown here is derived from an EMBL/GenBank/DDBJ whole genome shotgun (WGS) entry which is preliminary data.</text>
</comment>
<accession>A0AAP0N1I8</accession>
<evidence type="ECO:0000256" key="1">
    <source>
        <dbReference type="ARBA" id="ARBA00009592"/>
    </source>
</evidence>
<protein>
    <submittedName>
        <fullName evidence="5">Uncharacterized protein</fullName>
    </submittedName>
</protein>
<proteinExistence type="inferred from homology"/>
<dbReference type="InterPro" id="IPR051502">
    <property type="entry name" value="RLP_Defense_Trigger"/>
</dbReference>
<name>A0AAP0N1I8_9ROSI</name>
<evidence type="ECO:0000313" key="5">
    <source>
        <dbReference type="EMBL" id="KAK9229477.1"/>
    </source>
</evidence>
<dbReference type="InterPro" id="IPR001611">
    <property type="entry name" value="Leu-rich_rpt"/>
</dbReference>
<gene>
    <name evidence="5" type="ORF">WN944_022439</name>
</gene>